<name>A0A501WHU3_9GAMM</name>
<comment type="caution">
    <text evidence="2">The sequence shown here is derived from an EMBL/GenBank/DDBJ whole genome shotgun (WGS) entry which is preliminary data.</text>
</comment>
<feature type="domain" description="TniQ" evidence="1">
    <location>
        <begin position="8"/>
        <end position="159"/>
    </location>
</feature>
<evidence type="ECO:0000313" key="3">
    <source>
        <dbReference type="Proteomes" id="UP000315901"/>
    </source>
</evidence>
<dbReference type="EMBL" id="VFRR01000053">
    <property type="protein sequence ID" value="TPE46667.1"/>
    <property type="molecule type" value="Genomic_DNA"/>
</dbReference>
<dbReference type="AlphaFoldDB" id="A0A501WHU3"/>
<reference evidence="2 3" key="1">
    <citation type="submission" date="2019-06" db="EMBL/GenBank/DDBJ databases">
        <title>A novel bacterium of genus Marinomonas, isolated from coastal sand.</title>
        <authorList>
            <person name="Huang H."/>
            <person name="Mo K."/>
            <person name="Hu Y."/>
        </authorList>
    </citation>
    <scope>NUCLEOTIDE SEQUENCE [LARGE SCALE GENOMIC DNA]</scope>
    <source>
        <strain evidence="2 3">HB171799</strain>
    </source>
</reference>
<evidence type="ECO:0000313" key="2">
    <source>
        <dbReference type="EMBL" id="TPE46667.1"/>
    </source>
</evidence>
<evidence type="ECO:0000259" key="1">
    <source>
        <dbReference type="Pfam" id="PF06527"/>
    </source>
</evidence>
<organism evidence="2 3">
    <name type="scientific">Maribrevibacterium harenarium</name>
    <dbReference type="NCBI Taxonomy" id="2589817"/>
    <lineage>
        <taxon>Bacteria</taxon>
        <taxon>Pseudomonadati</taxon>
        <taxon>Pseudomonadota</taxon>
        <taxon>Gammaproteobacteria</taxon>
        <taxon>Oceanospirillales</taxon>
        <taxon>Oceanospirillaceae</taxon>
        <taxon>Maribrevibacterium</taxon>
    </lineage>
</organism>
<dbReference type="OrthoDB" id="6138887at2"/>
<keyword evidence="3" id="KW-1185">Reference proteome</keyword>
<dbReference type="Pfam" id="PF06527">
    <property type="entry name" value="TniQ"/>
    <property type="match status" value="1"/>
</dbReference>
<gene>
    <name evidence="2" type="ORF">FJM67_15675</name>
</gene>
<dbReference type="InterPro" id="IPR009492">
    <property type="entry name" value="TniQ"/>
</dbReference>
<accession>A0A501WHU3</accession>
<dbReference type="RefSeq" id="WP_140591283.1">
    <property type="nucleotide sequence ID" value="NZ_VFRR01000053.1"/>
</dbReference>
<protein>
    <recommendedName>
        <fullName evidence="1">TniQ domain-containing protein</fullName>
    </recommendedName>
</protein>
<sequence length="383" mass="43178">MGFLPNSIHLYPDETVESVLLRLCKANHFERYIDLSIEIRSWLEEHHPTIAGAFPVALDAVNVYHAKQSSAKRVQSLQLLEQLVGLPRFSLLDISFKHTNAIDAGHFAEVRYKQITIPKSFVRASSVPVCIACLRESNYVRFDWHISKVTCCEKHKVKLLINCPACNAPLNYMISEDPSHCVCGFNLLETTNSEKGADDWRRRISFDQQGSLSISEQLALLLFLERYFSHLELGDFIGNYKSLIDKHLQILTSKNILLATEKINRVSFSSLTDNFLGDVAQIGSLPNFIKQHIANVVIELALETPRSTIANLGDSLVSMRDAALITGSTIDDIFRLYESGILVVGKRIRNVGRIESFNPVFRLRDVAAIALSYSRYGYSQSAW</sequence>
<proteinExistence type="predicted"/>
<dbReference type="Proteomes" id="UP000315901">
    <property type="component" value="Unassembled WGS sequence"/>
</dbReference>